<organism evidence="3 4">
    <name type="scientific">Cladophialophora chaetospira</name>
    <dbReference type="NCBI Taxonomy" id="386627"/>
    <lineage>
        <taxon>Eukaryota</taxon>
        <taxon>Fungi</taxon>
        <taxon>Dikarya</taxon>
        <taxon>Ascomycota</taxon>
        <taxon>Pezizomycotina</taxon>
        <taxon>Eurotiomycetes</taxon>
        <taxon>Chaetothyriomycetidae</taxon>
        <taxon>Chaetothyriales</taxon>
        <taxon>Herpotrichiellaceae</taxon>
        <taxon>Cladophialophora</taxon>
    </lineage>
</organism>
<dbReference type="Pfam" id="PF14269">
    <property type="entry name" value="Arylsulfotran_2"/>
    <property type="match status" value="1"/>
</dbReference>
<dbReference type="AlphaFoldDB" id="A0AA38XPG9"/>
<proteinExistence type="predicted"/>
<dbReference type="SUPFAM" id="SSF75011">
    <property type="entry name" value="3-carboxy-cis,cis-mucoante lactonizing enzyme"/>
    <property type="match status" value="1"/>
</dbReference>
<comment type="caution">
    <text evidence="3">The sequence shown here is derived from an EMBL/GenBank/DDBJ whole genome shotgun (WGS) entry which is preliminary data.</text>
</comment>
<reference evidence="3" key="1">
    <citation type="submission" date="2022-10" db="EMBL/GenBank/DDBJ databases">
        <title>Culturing micro-colonial fungi from biological soil crusts in the Mojave desert and describing Neophaeococcomyces mojavensis, and introducing the new genera and species Taxawa tesnikishii.</title>
        <authorList>
            <person name="Kurbessoian T."/>
            <person name="Stajich J.E."/>
        </authorList>
    </citation>
    <scope>NUCLEOTIDE SEQUENCE</scope>
    <source>
        <strain evidence="3">TK_41</strain>
    </source>
</reference>
<feature type="signal peptide" evidence="2">
    <location>
        <begin position="1"/>
        <end position="31"/>
    </location>
</feature>
<dbReference type="Proteomes" id="UP001172673">
    <property type="component" value="Unassembled WGS sequence"/>
</dbReference>
<evidence type="ECO:0000256" key="1">
    <source>
        <dbReference type="SAM" id="MobiDB-lite"/>
    </source>
</evidence>
<feature type="region of interest" description="Disordered" evidence="1">
    <location>
        <begin position="541"/>
        <end position="567"/>
    </location>
</feature>
<name>A0AA38XPG9_9EURO</name>
<dbReference type="InterPro" id="IPR053143">
    <property type="entry name" value="Arylsulfate_ST"/>
</dbReference>
<dbReference type="InterPro" id="IPR039535">
    <property type="entry name" value="ASST-like"/>
</dbReference>
<keyword evidence="2" id="KW-0732">Signal</keyword>
<evidence type="ECO:0008006" key="5">
    <source>
        <dbReference type="Google" id="ProtNLM"/>
    </source>
</evidence>
<feature type="compositionally biased region" description="Low complexity" evidence="1">
    <location>
        <begin position="544"/>
        <end position="559"/>
    </location>
</feature>
<evidence type="ECO:0000313" key="3">
    <source>
        <dbReference type="EMBL" id="KAJ9617192.1"/>
    </source>
</evidence>
<evidence type="ECO:0000313" key="4">
    <source>
        <dbReference type="Proteomes" id="UP001172673"/>
    </source>
</evidence>
<protein>
    <recommendedName>
        <fullName evidence="5">ASST-domain-containing protein</fullName>
    </recommendedName>
</protein>
<dbReference type="PANTHER" id="PTHR35340:SF9">
    <property type="entry name" value="ASST-DOMAIN-CONTAINING PROTEIN"/>
    <property type="match status" value="1"/>
</dbReference>
<feature type="chain" id="PRO_5041219818" description="ASST-domain-containing protein" evidence="2">
    <location>
        <begin position="32"/>
        <end position="589"/>
    </location>
</feature>
<keyword evidence="4" id="KW-1185">Reference proteome</keyword>
<accession>A0AA38XPG9</accession>
<gene>
    <name evidence="3" type="ORF">H2200_000913</name>
</gene>
<sequence length="589" mass="64683">MIIPRFYARSSFFSLAWTALVVICALPVIQAQGVYEYSVKGNNTGPISQYKSRPDIYAPFLNISLFVEGAVTPGYIFLGPYQTFQEAIYIYDNRGNLVYSGYGSTGGGPSHNFHVCSIDGKNNLCYITGGQNVGYVRGYGVVLDDAFTTKTSIHSGGGVANFDEHEFNVLPDGSSLFTLYNPEHYDLSFYNISGQGWVMNNFFQRLEIGTNRLMFEWSALDHVLPNETFVLPDTTEVSGDGLGSTTPWDYFHINSVDMNADGDYLVSARHTCTVYKVSGQNGSVLWRLGGIASDFSFPPGLNFSFQHDARFREENATTTIISLFDNASNGYNQTSRYSSGMFLKLDHKTNSVTLLQDFVAPYQFISASQGNLQVLGRNKDWRTSNVFLGWGKNAFISEYGPYGRMVQQGHFASEGAMHYRAFKYNFTSNPTDAPALYTYALNTSAPTTYWMSWNGATKVASWRLYSSANRNGPWTAVGMVKKNGFETMFTGQDFYPWSIVESLDVHGKPLKNSTRPIWTFVPSSDLAAMCNAQGCPTATSISVPTPTGNSSASTTTSAGVGVQKRGSPGSGVDGKLGFMAMFGLGAFIV</sequence>
<dbReference type="EMBL" id="JAPDRK010000001">
    <property type="protein sequence ID" value="KAJ9617192.1"/>
    <property type="molecule type" value="Genomic_DNA"/>
</dbReference>
<dbReference type="PANTHER" id="PTHR35340">
    <property type="entry name" value="PQQ ENZYME REPEAT PROTEIN-RELATED"/>
    <property type="match status" value="1"/>
</dbReference>
<evidence type="ECO:0000256" key="2">
    <source>
        <dbReference type="SAM" id="SignalP"/>
    </source>
</evidence>